<dbReference type="HOGENOM" id="CLU_2433758_0_0_2"/>
<sequence length="89" mass="10225">MVEVDGMKRLIIHGDPGIRKDAVIEYEGEEYVCFGINRQGDWHGPDRPQLWCTVGSEDEREDFERRNYIPMHMETLSADAETITVVEAA</sequence>
<keyword evidence="4" id="KW-1185">Reference proteome</keyword>
<reference evidence="1 4" key="3">
    <citation type="journal article" date="2014" name="Environ. Microbiol.">
        <title>Halorhabdus tiamatea: proteogenomics and glycosidase activity measurements identify the first cultivated euryarchaeon from a deep-sea anoxic brine lake as potential polysaccharide degrader.</title>
        <authorList>
            <person name="Werner J."/>
            <person name="Ferrer M."/>
            <person name="Michel G."/>
            <person name="Mann A.J."/>
            <person name="Huang S."/>
            <person name="Juarez S."/>
            <person name="Ciordia S."/>
            <person name="Albar J.P."/>
            <person name="Alcaide M."/>
            <person name="La Cono V."/>
            <person name="Yakimov M.M."/>
            <person name="Antunes A."/>
            <person name="Taborda M."/>
            <person name="Da Costa M.S."/>
            <person name="Amann R.I."/>
            <person name="Gloeckner F.O."/>
            <person name="Golyshina O.V."/>
            <person name="Golyshin P.N."/>
            <person name="Teeling H."/>
        </authorList>
    </citation>
    <scope>NUCLEOTIDE SEQUENCE [LARGE SCALE GENOMIC DNA]</scope>
    <source>
        <strain evidence="4">SARL4B</strain>
        <strain evidence="1">Type strain: SARL4B</strain>
    </source>
</reference>
<dbReference type="eggNOG" id="arCOG04784">
    <property type="taxonomic scope" value="Archaea"/>
</dbReference>
<dbReference type="KEGG" id="hti:HTIA_2697"/>
<gene>
    <name evidence="2" type="ORF">HLRTI_000892</name>
    <name evidence="1" type="ORF">HTIA_2697</name>
</gene>
<dbReference type="Proteomes" id="UP000003861">
    <property type="component" value="Unassembled WGS sequence"/>
</dbReference>
<organism evidence="2 3">
    <name type="scientific">Halorhabdus tiamatea SARL4B</name>
    <dbReference type="NCBI Taxonomy" id="1033806"/>
    <lineage>
        <taxon>Archaea</taxon>
        <taxon>Methanobacteriati</taxon>
        <taxon>Methanobacteriota</taxon>
        <taxon>Stenosarchaea group</taxon>
        <taxon>Halobacteria</taxon>
        <taxon>Halobacteriales</taxon>
        <taxon>Haloarculaceae</taxon>
        <taxon>Halorhabdus</taxon>
    </lineage>
</organism>
<dbReference type="InterPro" id="IPR054623">
    <property type="entry name" value="HAH_0734-like"/>
</dbReference>
<reference evidence="2 3" key="2">
    <citation type="journal article" date="2013" name="PLoS ONE">
        <title>INDIGO - INtegrated Data Warehouse of MIcrobial GenOmes with Examples from the Red Sea Extremophiles.</title>
        <authorList>
            <person name="Alam I."/>
            <person name="Antunes A."/>
            <person name="Kamau A.A."/>
            <person name="Ba Alawi W."/>
            <person name="Kalkatawi M."/>
            <person name="Stingl U."/>
            <person name="Bajic V.B."/>
        </authorList>
    </citation>
    <scope>NUCLEOTIDE SEQUENCE [LARGE SCALE GENOMIC DNA]</scope>
    <source>
        <strain evidence="2 3">SARL4B</strain>
    </source>
</reference>
<reference evidence="2 3" key="1">
    <citation type="journal article" date="2011" name="J. Bacteriol.">
        <title>Genome sequence of Halorhabdus tiamatea, the first archaeon isolated from a deep-sea anoxic brine lake.</title>
        <authorList>
            <person name="Antunes A."/>
            <person name="Alam I."/>
            <person name="Bajic V.B."/>
            <person name="Stingl U."/>
        </authorList>
    </citation>
    <scope>NUCLEOTIDE SEQUENCE [LARGE SCALE GENOMIC DNA]</scope>
    <source>
        <strain evidence="2 3">SARL4B</strain>
    </source>
</reference>
<dbReference type="STRING" id="1033806.HTIA_2697"/>
<protein>
    <submittedName>
        <fullName evidence="2">Uncharacterized protein</fullName>
    </submittedName>
</protein>
<dbReference type="EMBL" id="HF571520">
    <property type="protein sequence ID" value="CCQ34801.1"/>
    <property type="molecule type" value="Genomic_DNA"/>
</dbReference>
<dbReference type="EMBL" id="AFNT02000007">
    <property type="protein sequence ID" value="ERJ07034.1"/>
    <property type="molecule type" value="Genomic_DNA"/>
</dbReference>
<proteinExistence type="predicted"/>
<dbReference type="Proteomes" id="UP000015381">
    <property type="component" value="Chromosome I"/>
</dbReference>
<dbReference type="Pfam" id="PF23384">
    <property type="entry name" value="DUF7098"/>
    <property type="match status" value="1"/>
</dbReference>
<evidence type="ECO:0000313" key="2">
    <source>
        <dbReference type="EMBL" id="ERJ07034.1"/>
    </source>
</evidence>
<dbReference type="AlphaFoldDB" id="F7PKG3"/>
<evidence type="ECO:0000313" key="1">
    <source>
        <dbReference type="EMBL" id="CCQ34801.1"/>
    </source>
</evidence>
<name>F7PKG3_9EURY</name>
<dbReference type="PATRIC" id="fig|1033806.12.peg.2684"/>
<dbReference type="NCBIfam" id="NF045545">
    <property type="entry name" value="HAH_0734_fam"/>
    <property type="match status" value="1"/>
</dbReference>
<accession>F7PKG3</accession>
<evidence type="ECO:0000313" key="3">
    <source>
        <dbReference type="Proteomes" id="UP000003861"/>
    </source>
</evidence>
<evidence type="ECO:0000313" key="4">
    <source>
        <dbReference type="Proteomes" id="UP000015381"/>
    </source>
</evidence>